<evidence type="ECO:0000256" key="1">
    <source>
        <dbReference type="SAM" id="MobiDB-lite"/>
    </source>
</evidence>
<name>A0A7Y0FL58_9BACT</name>
<evidence type="ECO:0000313" key="3">
    <source>
        <dbReference type="Proteomes" id="UP000559626"/>
    </source>
</evidence>
<dbReference type="RefSeq" id="WP_169529763.1">
    <property type="nucleotide sequence ID" value="NZ_JABBGH010000001.1"/>
</dbReference>
<sequence length="525" mass="59063">MRTVTFLLSIAGSLGLAGCAKRHYFQRDAVVPAPSAARPNTADSVWATAGRQYAQHGFVNTVLVGRHHRAAWAAPVRVPVLHLATAWPTAGPLTPTKLGGGFQTTSLTLKGADGRSYALRSIDKDPSRILPKFWQRTFVANALRDATSAGLGYGALVVAPLAQALGVPHTHPRLEYVPPEEQQLGSAEANQRLRGKLALLEEKYSSKRAYSPLLPQATDFLSDEDMRKLLYEDPHYRPDQPALLQARLLDVLVGDWDRHAGQWQWALSPDPAAPATRHLFAPVPKDRDQVFFRLADGTIPWLLTRRVLVRHLVTFRHRYHDLVALTGQGRYVDQRGLNELTQRDFVAAAERTRQRLPDSVLARAVRRLPPAVYALEGPRLLRDLQARRDALPAVAARYYRLKAERPVVAGTNQPDHFVVRRAPDSTTVQVYSRTLGPDSLYYQRTFYTRETKRLTLEGLESRDLFEVSGARGLRLVIHAGAGPDVLRAPSRRRLRYEEEANGRLNRPEPKNKHEQFYPYDRLEDE</sequence>
<reference evidence="2 3" key="1">
    <citation type="submission" date="2020-04" db="EMBL/GenBank/DDBJ databases">
        <title>Hymenobacter polaris sp. nov., isolated from Arctic soil.</title>
        <authorList>
            <person name="Dahal R.H."/>
        </authorList>
    </citation>
    <scope>NUCLEOTIDE SEQUENCE [LARGE SCALE GENOMIC DNA]</scope>
    <source>
        <strain evidence="2 3">RP-2-7</strain>
    </source>
</reference>
<dbReference type="EMBL" id="JABBGH010000001">
    <property type="protein sequence ID" value="NML64468.1"/>
    <property type="molecule type" value="Genomic_DNA"/>
</dbReference>
<proteinExistence type="predicted"/>
<feature type="compositionally biased region" description="Basic and acidic residues" evidence="1">
    <location>
        <begin position="497"/>
        <end position="515"/>
    </location>
</feature>
<comment type="caution">
    <text evidence="2">The sequence shown here is derived from an EMBL/GenBank/DDBJ whole genome shotgun (WGS) entry which is preliminary data.</text>
</comment>
<accession>A0A7Y0FL58</accession>
<keyword evidence="3" id="KW-1185">Reference proteome</keyword>
<dbReference type="AlphaFoldDB" id="A0A7Y0FL58"/>
<dbReference type="PROSITE" id="PS51257">
    <property type="entry name" value="PROKAR_LIPOPROTEIN"/>
    <property type="match status" value="1"/>
</dbReference>
<protein>
    <submittedName>
        <fullName evidence="2">Uncharacterized protein</fullName>
    </submittedName>
</protein>
<dbReference type="Proteomes" id="UP000559626">
    <property type="component" value="Unassembled WGS sequence"/>
</dbReference>
<feature type="region of interest" description="Disordered" evidence="1">
    <location>
        <begin position="497"/>
        <end position="525"/>
    </location>
</feature>
<gene>
    <name evidence="2" type="ORF">HHL22_04550</name>
</gene>
<organism evidence="2 3">
    <name type="scientific">Hymenobacter polaris</name>
    <dbReference type="NCBI Taxonomy" id="2682546"/>
    <lineage>
        <taxon>Bacteria</taxon>
        <taxon>Pseudomonadati</taxon>
        <taxon>Bacteroidota</taxon>
        <taxon>Cytophagia</taxon>
        <taxon>Cytophagales</taxon>
        <taxon>Hymenobacteraceae</taxon>
        <taxon>Hymenobacter</taxon>
    </lineage>
</organism>
<evidence type="ECO:0000313" key="2">
    <source>
        <dbReference type="EMBL" id="NML64468.1"/>
    </source>
</evidence>